<proteinExistence type="predicted"/>
<keyword evidence="3" id="KW-1185">Reference proteome</keyword>
<protein>
    <submittedName>
        <fullName evidence="2">Uncharacterized protein</fullName>
    </submittedName>
</protein>
<gene>
    <name evidence="2" type="ORF">FIBSPDRAFT_965463</name>
</gene>
<evidence type="ECO:0000313" key="2">
    <source>
        <dbReference type="EMBL" id="KZP07626.1"/>
    </source>
</evidence>
<feature type="region of interest" description="Disordered" evidence="1">
    <location>
        <begin position="1"/>
        <end position="55"/>
    </location>
</feature>
<dbReference type="AlphaFoldDB" id="A0A165WGK8"/>
<dbReference type="EMBL" id="KV417744">
    <property type="protein sequence ID" value="KZP07626.1"/>
    <property type="molecule type" value="Genomic_DNA"/>
</dbReference>
<organism evidence="2 3">
    <name type="scientific">Athelia psychrophila</name>
    <dbReference type="NCBI Taxonomy" id="1759441"/>
    <lineage>
        <taxon>Eukaryota</taxon>
        <taxon>Fungi</taxon>
        <taxon>Dikarya</taxon>
        <taxon>Basidiomycota</taxon>
        <taxon>Agaricomycotina</taxon>
        <taxon>Agaricomycetes</taxon>
        <taxon>Agaricomycetidae</taxon>
        <taxon>Atheliales</taxon>
        <taxon>Atheliaceae</taxon>
        <taxon>Athelia</taxon>
    </lineage>
</organism>
<name>A0A165WGK8_9AGAM</name>
<evidence type="ECO:0000256" key="1">
    <source>
        <dbReference type="SAM" id="MobiDB-lite"/>
    </source>
</evidence>
<accession>A0A165WGK8</accession>
<dbReference type="OrthoDB" id="2663472at2759"/>
<dbReference type="Proteomes" id="UP000076532">
    <property type="component" value="Unassembled WGS sequence"/>
</dbReference>
<evidence type="ECO:0000313" key="3">
    <source>
        <dbReference type="Proteomes" id="UP000076532"/>
    </source>
</evidence>
<reference evidence="2 3" key="1">
    <citation type="journal article" date="2016" name="Mol. Biol. Evol.">
        <title>Comparative Genomics of Early-Diverging Mushroom-Forming Fungi Provides Insights into the Origins of Lignocellulose Decay Capabilities.</title>
        <authorList>
            <person name="Nagy L.G."/>
            <person name="Riley R."/>
            <person name="Tritt A."/>
            <person name="Adam C."/>
            <person name="Daum C."/>
            <person name="Floudas D."/>
            <person name="Sun H."/>
            <person name="Yadav J.S."/>
            <person name="Pangilinan J."/>
            <person name="Larsson K.H."/>
            <person name="Matsuura K."/>
            <person name="Barry K."/>
            <person name="Labutti K."/>
            <person name="Kuo R."/>
            <person name="Ohm R.A."/>
            <person name="Bhattacharya S.S."/>
            <person name="Shirouzu T."/>
            <person name="Yoshinaga Y."/>
            <person name="Martin F.M."/>
            <person name="Grigoriev I.V."/>
            <person name="Hibbett D.S."/>
        </authorList>
    </citation>
    <scope>NUCLEOTIDE SEQUENCE [LARGE SCALE GENOMIC DNA]</scope>
    <source>
        <strain evidence="2 3">CBS 109695</strain>
    </source>
</reference>
<feature type="compositionally biased region" description="Basic and acidic residues" evidence="1">
    <location>
        <begin position="25"/>
        <end position="34"/>
    </location>
</feature>
<sequence>MGRISKYNTPEEKRQAIAANSRRYAHTDKGRDARNTSQRAAYRRNTSRKGPSVTYTHTLPRDLLQYAVKPLPSSDLFLSTLHDDGTVDESDLDHWDLPPPYTRSQTLSSSAYAINLVDVVHGRNLRRHRKEGRDRMEDYRSRKNLKGARQTILAMEKGEIDKYNSVLKHTEENGEYDMFQASTHSPRGG</sequence>